<dbReference type="RefSeq" id="WP_408126185.1">
    <property type="nucleotide sequence ID" value="NZ_JBFNFH010000002.1"/>
</dbReference>
<dbReference type="Proteomes" id="UP001629536">
    <property type="component" value="Unassembled WGS sequence"/>
</dbReference>
<evidence type="ECO:0000313" key="3">
    <source>
        <dbReference type="Proteomes" id="UP001629536"/>
    </source>
</evidence>
<evidence type="ECO:0000256" key="1">
    <source>
        <dbReference type="SAM" id="Phobius"/>
    </source>
</evidence>
<name>A0ABW9F4D9_9FIRM</name>
<organism evidence="2 3">
    <name type="scientific">Helcococcus bovis</name>
    <dbReference type="NCBI Taxonomy" id="3153252"/>
    <lineage>
        <taxon>Bacteria</taxon>
        <taxon>Bacillati</taxon>
        <taxon>Bacillota</taxon>
        <taxon>Tissierellia</taxon>
        <taxon>Tissierellales</taxon>
        <taxon>Peptoniphilaceae</taxon>
        <taxon>Helcococcus</taxon>
    </lineage>
</organism>
<feature type="transmembrane region" description="Helical" evidence="1">
    <location>
        <begin position="230"/>
        <end position="249"/>
    </location>
</feature>
<dbReference type="EMBL" id="JBFNFH010000002">
    <property type="protein sequence ID" value="MFM1524317.1"/>
    <property type="molecule type" value="Genomic_DNA"/>
</dbReference>
<feature type="transmembrane region" description="Helical" evidence="1">
    <location>
        <begin position="139"/>
        <end position="166"/>
    </location>
</feature>
<feature type="transmembrane region" description="Helical" evidence="1">
    <location>
        <begin position="187"/>
        <end position="210"/>
    </location>
</feature>
<keyword evidence="1" id="KW-0472">Membrane</keyword>
<keyword evidence="1" id="KW-0812">Transmembrane</keyword>
<evidence type="ECO:0008006" key="4">
    <source>
        <dbReference type="Google" id="ProtNLM"/>
    </source>
</evidence>
<sequence length="259" mass="30517">MLKLKKLPENNYYLILSPYSKSRVGDKITLEDKNKNNIILHAISRLKIDQIYLNTNDISSKNIWTNILKINNKQDLIIVNNKYNEPYNWINSSNFLIEFSENEKIENAKVINYLKTNDFSLESAANITKNTSQVINRSLYLNINFLITGFIIFTLLFINISFLNNFRFNKRYMIYRKLGATKLEVALYRILCNIFALSFGLLLSWIYIYILNLIKPEIIFMKDNLSFDNVLFIWTLIIFVIYVLLGSIVQTVSLRVKYE</sequence>
<keyword evidence="3" id="KW-1185">Reference proteome</keyword>
<comment type="caution">
    <text evidence="2">The sequence shown here is derived from an EMBL/GenBank/DDBJ whole genome shotgun (WGS) entry which is preliminary data.</text>
</comment>
<accession>A0ABW9F4D9</accession>
<gene>
    <name evidence="2" type="ORF">ABGF40_01355</name>
</gene>
<proteinExistence type="predicted"/>
<reference evidence="2 3" key="1">
    <citation type="journal article" date="2024" name="Front. Microbiol.">
        <title>Pangenomic and biochemical analyses of Helcococcus ovis reveal widespread tetracycline resistance and a novel bacterial species, Helcococcus bovis.</title>
        <authorList>
            <person name="Cunha F."/>
            <person name="Zhai Y."/>
            <person name="Casaro S."/>
            <person name="Jones K.L."/>
            <person name="Hernandez M."/>
            <person name="Bisinotto R.S."/>
            <person name="Kariyawasam S."/>
            <person name="Brown M.B."/>
            <person name="Phillips A."/>
            <person name="Jeong K.C."/>
            <person name="Galvao K.N."/>
        </authorList>
    </citation>
    <scope>NUCLEOTIDE SEQUENCE [LARGE SCALE GENOMIC DNA]</scope>
    <source>
        <strain evidence="2 3">KG197</strain>
    </source>
</reference>
<protein>
    <recommendedName>
        <fullName evidence="4">ABC transporter permease</fullName>
    </recommendedName>
</protein>
<keyword evidence="1" id="KW-1133">Transmembrane helix</keyword>
<evidence type="ECO:0000313" key="2">
    <source>
        <dbReference type="EMBL" id="MFM1524317.1"/>
    </source>
</evidence>